<dbReference type="GO" id="GO:0051536">
    <property type="term" value="F:iron-sulfur cluster binding"/>
    <property type="evidence" value="ECO:0007669"/>
    <property type="project" value="UniProtKB-KW"/>
</dbReference>
<evidence type="ECO:0000259" key="6">
    <source>
        <dbReference type="Pfam" id="PF04055"/>
    </source>
</evidence>
<organism evidence="7 8">
    <name type="scientific">Candidatus Nealsonbacteria bacterium CG23_combo_of_CG06-09_8_20_14_all_40_13</name>
    <dbReference type="NCBI Taxonomy" id="1974724"/>
    <lineage>
        <taxon>Bacteria</taxon>
        <taxon>Candidatus Nealsoniibacteriota</taxon>
    </lineage>
</organism>
<dbReference type="SUPFAM" id="SSF102114">
    <property type="entry name" value="Radical SAM enzymes"/>
    <property type="match status" value="1"/>
</dbReference>
<accession>A0A2G9YSM8</accession>
<keyword evidence="3" id="KW-0479">Metal-binding</keyword>
<evidence type="ECO:0000256" key="5">
    <source>
        <dbReference type="ARBA" id="ARBA00023014"/>
    </source>
</evidence>
<evidence type="ECO:0000256" key="1">
    <source>
        <dbReference type="ARBA" id="ARBA00001966"/>
    </source>
</evidence>
<comment type="cofactor">
    <cofactor evidence="1">
        <name>[4Fe-4S] cluster</name>
        <dbReference type="ChEBI" id="CHEBI:49883"/>
    </cofactor>
</comment>
<dbReference type="EMBL" id="PCRM01000037">
    <property type="protein sequence ID" value="PIP21491.1"/>
    <property type="molecule type" value="Genomic_DNA"/>
</dbReference>
<dbReference type="InterPro" id="IPR051198">
    <property type="entry name" value="BchE-like"/>
</dbReference>
<dbReference type="PANTHER" id="PTHR43409:SF16">
    <property type="entry name" value="SLR0320 PROTEIN"/>
    <property type="match status" value="1"/>
</dbReference>
<dbReference type="GO" id="GO:0046872">
    <property type="term" value="F:metal ion binding"/>
    <property type="evidence" value="ECO:0007669"/>
    <property type="project" value="UniProtKB-KW"/>
</dbReference>
<dbReference type="GO" id="GO:0003824">
    <property type="term" value="F:catalytic activity"/>
    <property type="evidence" value="ECO:0007669"/>
    <property type="project" value="InterPro"/>
</dbReference>
<keyword evidence="2" id="KW-0949">S-adenosyl-L-methionine</keyword>
<dbReference type="InterPro" id="IPR058240">
    <property type="entry name" value="rSAM_sf"/>
</dbReference>
<keyword evidence="4" id="KW-0408">Iron</keyword>
<evidence type="ECO:0000256" key="2">
    <source>
        <dbReference type="ARBA" id="ARBA00022691"/>
    </source>
</evidence>
<feature type="non-terminal residue" evidence="7">
    <location>
        <position position="1"/>
    </location>
</feature>
<evidence type="ECO:0000313" key="7">
    <source>
        <dbReference type="EMBL" id="PIP21491.1"/>
    </source>
</evidence>
<dbReference type="AlphaFoldDB" id="A0A2G9YSM8"/>
<reference evidence="7 8" key="1">
    <citation type="submission" date="2017-09" db="EMBL/GenBank/DDBJ databases">
        <title>Depth-based differentiation of microbial function through sediment-hosted aquifers and enrichment of novel symbionts in the deep terrestrial subsurface.</title>
        <authorList>
            <person name="Probst A.J."/>
            <person name="Ladd B."/>
            <person name="Jarett J.K."/>
            <person name="Geller-Mcgrath D.E."/>
            <person name="Sieber C.M."/>
            <person name="Emerson J.B."/>
            <person name="Anantharaman K."/>
            <person name="Thomas B.C."/>
            <person name="Malmstrom R."/>
            <person name="Stieglmeier M."/>
            <person name="Klingl A."/>
            <person name="Woyke T."/>
            <person name="Ryan C.M."/>
            <person name="Banfield J.F."/>
        </authorList>
    </citation>
    <scope>NUCLEOTIDE SEQUENCE [LARGE SCALE GENOMIC DNA]</scope>
    <source>
        <strain evidence="7">CG23_combo_of_CG06-09_8_20_14_all_40_13</strain>
    </source>
</reference>
<name>A0A2G9YSM8_9BACT</name>
<protein>
    <recommendedName>
        <fullName evidence="6">Radical SAM core domain-containing protein</fullName>
    </recommendedName>
</protein>
<keyword evidence="5" id="KW-0411">Iron-sulfur</keyword>
<feature type="domain" description="Radical SAM core" evidence="6">
    <location>
        <begin position="2"/>
        <end position="52"/>
    </location>
</feature>
<comment type="caution">
    <text evidence="7">The sequence shown here is derived from an EMBL/GenBank/DDBJ whole genome shotgun (WGS) entry which is preliminary data.</text>
</comment>
<dbReference type="PANTHER" id="PTHR43409">
    <property type="entry name" value="ANAEROBIC MAGNESIUM-PROTOPORPHYRIN IX MONOMETHYL ESTER CYCLASE-RELATED"/>
    <property type="match status" value="1"/>
</dbReference>
<proteinExistence type="predicted"/>
<dbReference type="GO" id="GO:0005829">
    <property type="term" value="C:cytosol"/>
    <property type="evidence" value="ECO:0007669"/>
    <property type="project" value="TreeGrafter"/>
</dbReference>
<dbReference type="Gene3D" id="3.30.750.200">
    <property type="match status" value="1"/>
</dbReference>
<sequence length="161" mass="19391">KILKRVKKGITKEDIKRAAKLCHEVGIYFYAMIVLGLPGETEETIKETVDFILEIDPFYTQFCFATPFPNTEIFNYYRKRSYLETLDWSKYFPLSEKPIIRTKDLSADDLVRLRNWAYRKIIFRPKYLITKIKPFDWKWNFMAARKLVQRILAILRKKPVR</sequence>
<dbReference type="InterPro" id="IPR007197">
    <property type="entry name" value="rSAM"/>
</dbReference>
<evidence type="ECO:0000256" key="4">
    <source>
        <dbReference type="ARBA" id="ARBA00023004"/>
    </source>
</evidence>
<evidence type="ECO:0000313" key="8">
    <source>
        <dbReference type="Proteomes" id="UP000231567"/>
    </source>
</evidence>
<evidence type="ECO:0000256" key="3">
    <source>
        <dbReference type="ARBA" id="ARBA00022723"/>
    </source>
</evidence>
<dbReference type="Proteomes" id="UP000231567">
    <property type="component" value="Unassembled WGS sequence"/>
</dbReference>
<dbReference type="Pfam" id="PF04055">
    <property type="entry name" value="Radical_SAM"/>
    <property type="match status" value="1"/>
</dbReference>
<gene>
    <name evidence="7" type="ORF">COX39_02770</name>
</gene>